<feature type="domain" description="EAL" evidence="2">
    <location>
        <begin position="485"/>
        <end position="738"/>
    </location>
</feature>
<dbReference type="PANTHER" id="PTHR44757">
    <property type="entry name" value="DIGUANYLATE CYCLASE DGCP"/>
    <property type="match status" value="1"/>
</dbReference>
<dbReference type="PANTHER" id="PTHR44757:SF2">
    <property type="entry name" value="BIOFILM ARCHITECTURE MAINTENANCE PROTEIN MBAA"/>
    <property type="match status" value="1"/>
</dbReference>
<dbReference type="AlphaFoldDB" id="A0A9X1SSZ1"/>
<dbReference type="InterPro" id="IPR052155">
    <property type="entry name" value="Biofilm_reg_signaling"/>
</dbReference>
<proteinExistence type="predicted"/>
<dbReference type="InterPro" id="IPR000160">
    <property type="entry name" value="GGDEF_dom"/>
</dbReference>
<dbReference type="CDD" id="cd01948">
    <property type="entry name" value="EAL"/>
    <property type="match status" value="1"/>
</dbReference>
<dbReference type="SMART" id="SM00267">
    <property type="entry name" value="GGDEF"/>
    <property type="match status" value="1"/>
</dbReference>
<dbReference type="SUPFAM" id="SSF141868">
    <property type="entry name" value="EAL domain-like"/>
    <property type="match status" value="1"/>
</dbReference>
<sequence>MNRLLLGLTWLMLAVYALWLTVRTGADASLLLDGILDIGTQIAAAALAWSHLRQAGRRRPEIVAMAAAVSVFALSNGVYVWLYALGIEYDFPAPTDYGFALFYPLVLIAVGLAARRELNTRAGPEVWMDSALGMLGSGAVIAMVLNEVLLRASGNALGASLALFYPLCDLFLAAFVLGMIAMQGRRLRPYWLLLLGGLTAFTVIDMMSALSLLTNSYQPGGGTDVLWTIGLVLMATWTVDPHEPAPDTEHQPALLLPGLATLASLAVLVAAGTGFKGDHVSGLALGLAVLTQVAAGVRTLYAFRQLRRLTLLRKQASTDDLTGLANRRAFHGDADGRLRRLSGRRSCALLLVDLDRFKEVNDSLGHHIGDRLLLEIGRRLEAATRPGDLLARLGGDEFAIFIEDVDEPGAELLAESLRAEIARPFTLEGIALRTDASIGMVLAPEHGDTLTLLLRRADIAMYQAKRQRRGQLVYSGDSDDSGPMRLRILQELHSGLEQGQMALHYQPKLDLVTGEVHAVEALVRWSHPERGLLYPDSFLTLAEDAGMMRRLNQAVLTEALDQAALWHRARRPLSVAVNLSPSSLVDADLPYELAAMLNQRGLPAEALEIEVTEEFLMSDHDRTREILTRLRDLGIRIAVDDFGTGYSSLAYLRELPVDDLKLDRSFVFPMAEDARAAALVFSTIELAHSLGLHMVAEGVEDQTTLTALAENGCDQAQGYFIARPLAASALDDWLATRERTIRAP</sequence>
<reference evidence="4" key="1">
    <citation type="submission" date="2021-11" db="EMBL/GenBank/DDBJ databases">
        <title>Streptomyces corallinus and Kineosporia corallina sp. nov., two new coral-derived marine actinobacteria.</title>
        <authorList>
            <person name="Buangrab K."/>
            <person name="Sutthacheep M."/>
            <person name="Yeemin T."/>
            <person name="Harunari E."/>
            <person name="Igarashi Y."/>
            <person name="Sripreechasak P."/>
            <person name="Kanchanasin P."/>
            <person name="Tanasupawat S."/>
            <person name="Phongsopitanun W."/>
        </authorList>
    </citation>
    <scope>NUCLEOTIDE SEQUENCE</scope>
    <source>
        <strain evidence="4">JCM 31032</strain>
    </source>
</reference>
<evidence type="ECO:0000313" key="5">
    <source>
        <dbReference type="Proteomes" id="UP001138997"/>
    </source>
</evidence>
<evidence type="ECO:0000259" key="2">
    <source>
        <dbReference type="PROSITE" id="PS50883"/>
    </source>
</evidence>
<dbReference type="InterPro" id="IPR001633">
    <property type="entry name" value="EAL_dom"/>
</dbReference>
<dbReference type="NCBIfam" id="TIGR00254">
    <property type="entry name" value="GGDEF"/>
    <property type="match status" value="1"/>
</dbReference>
<dbReference type="SMART" id="SM00052">
    <property type="entry name" value="EAL"/>
    <property type="match status" value="1"/>
</dbReference>
<dbReference type="SUPFAM" id="SSF55073">
    <property type="entry name" value="Nucleotide cyclase"/>
    <property type="match status" value="1"/>
</dbReference>
<evidence type="ECO:0000256" key="1">
    <source>
        <dbReference type="SAM" id="Phobius"/>
    </source>
</evidence>
<dbReference type="PROSITE" id="PS50883">
    <property type="entry name" value="EAL"/>
    <property type="match status" value="1"/>
</dbReference>
<dbReference type="Gene3D" id="3.20.20.450">
    <property type="entry name" value="EAL domain"/>
    <property type="match status" value="1"/>
</dbReference>
<evidence type="ECO:0000259" key="3">
    <source>
        <dbReference type="PROSITE" id="PS50887"/>
    </source>
</evidence>
<feature type="transmembrane region" description="Helical" evidence="1">
    <location>
        <begin position="281"/>
        <end position="303"/>
    </location>
</feature>
<organism evidence="4 5">
    <name type="scientific">Kineosporia babensis</name>
    <dbReference type="NCBI Taxonomy" id="499548"/>
    <lineage>
        <taxon>Bacteria</taxon>
        <taxon>Bacillati</taxon>
        <taxon>Actinomycetota</taxon>
        <taxon>Actinomycetes</taxon>
        <taxon>Kineosporiales</taxon>
        <taxon>Kineosporiaceae</taxon>
        <taxon>Kineosporia</taxon>
    </lineage>
</organism>
<dbReference type="InterPro" id="IPR043128">
    <property type="entry name" value="Rev_trsase/Diguanyl_cyclase"/>
</dbReference>
<keyword evidence="1" id="KW-0812">Transmembrane</keyword>
<feature type="transmembrane region" description="Helical" evidence="1">
    <location>
        <begin position="62"/>
        <end position="85"/>
    </location>
</feature>
<dbReference type="CDD" id="cd01949">
    <property type="entry name" value="GGDEF"/>
    <property type="match status" value="1"/>
</dbReference>
<name>A0A9X1SSZ1_9ACTN</name>
<feature type="transmembrane region" description="Helical" evidence="1">
    <location>
        <begin position="126"/>
        <end position="145"/>
    </location>
</feature>
<dbReference type="Gene3D" id="3.30.70.270">
    <property type="match status" value="1"/>
</dbReference>
<feature type="domain" description="GGDEF" evidence="3">
    <location>
        <begin position="345"/>
        <end position="477"/>
    </location>
</feature>
<gene>
    <name evidence="4" type="ORF">LR394_10080</name>
</gene>
<dbReference type="InterPro" id="IPR035919">
    <property type="entry name" value="EAL_sf"/>
</dbReference>
<dbReference type="InterPro" id="IPR029787">
    <property type="entry name" value="Nucleotide_cyclase"/>
</dbReference>
<dbReference type="RefSeq" id="WP_231440425.1">
    <property type="nucleotide sequence ID" value="NZ_JAJOMB010000004.1"/>
</dbReference>
<dbReference type="EMBL" id="JAJOMB010000004">
    <property type="protein sequence ID" value="MCD5311247.1"/>
    <property type="molecule type" value="Genomic_DNA"/>
</dbReference>
<protein>
    <submittedName>
        <fullName evidence="4">EAL domain-containing protein</fullName>
    </submittedName>
</protein>
<evidence type="ECO:0000313" key="4">
    <source>
        <dbReference type="EMBL" id="MCD5311247.1"/>
    </source>
</evidence>
<feature type="transmembrane region" description="Helical" evidence="1">
    <location>
        <begin position="190"/>
        <end position="213"/>
    </location>
</feature>
<keyword evidence="1" id="KW-0472">Membrane</keyword>
<feature type="transmembrane region" description="Helical" evidence="1">
    <location>
        <begin position="97"/>
        <end position="114"/>
    </location>
</feature>
<dbReference type="Pfam" id="PF00563">
    <property type="entry name" value="EAL"/>
    <property type="match status" value="1"/>
</dbReference>
<feature type="transmembrane region" description="Helical" evidence="1">
    <location>
        <begin position="30"/>
        <end position="50"/>
    </location>
</feature>
<keyword evidence="1" id="KW-1133">Transmembrane helix</keyword>
<dbReference type="Proteomes" id="UP001138997">
    <property type="component" value="Unassembled WGS sequence"/>
</dbReference>
<dbReference type="PROSITE" id="PS50887">
    <property type="entry name" value="GGDEF"/>
    <property type="match status" value="1"/>
</dbReference>
<keyword evidence="5" id="KW-1185">Reference proteome</keyword>
<comment type="caution">
    <text evidence="4">The sequence shown here is derived from an EMBL/GenBank/DDBJ whole genome shotgun (WGS) entry which is preliminary data.</text>
</comment>
<accession>A0A9X1SSZ1</accession>
<feature type="transmembrane region" description="Helical" evidence="1">
    <location>
        <begin position="254"/>
        <end position="275"/>
    </location>
</feature>
<feature type="transmembrane region" description="Helical" evidence="1">
    <location>
        <begin position="157"/>
        <end position="178"/>
    </location>
</feature>
<dbReference type="Pfam" id="PF00990">
    <property type="entry name" value="GGDEF"/>
    <property type="match status" value="1"/>
</dbReference>